<organism evidence="2 3">
    <name type="scientific">Seiridium unicorne</name>
    <dbReference type="NCBI Taxonomy" id="138068"/>
    <lineage>
        <taxon>Eukaryota</taxon>
        <taxon>Fungi</taxon>
        <taxon>Dikarya</taxon>
        <taxon>Ascomycota</taxon>
        <taxon>Pezizomycotina</taxon>
        <taxon>Sordariomycetes</taxon>
        <taxon>Xylariomycetidae</taxon>
        <taxon>Amphisphaeriales</taxon>
        <taxon>Sporocadaceae</taxon>
        <taxon>Seiridium</taxon>
    </lineage>
</organism>
<feature type="compositionally biased region" description="Low complexity" evidence="1">
    <location>
        <begin position="184"/>
        <end position="193"/>
    </location>
</feature>
<evidence type="ECO:0000313" key="2">
    <source>
        <dbReference type="EMBL" id="KAK9423986.1"/>
    </source>
</evidence>
<dbReference type="Proteomes" id="UP001408356">
    <property type="component" value="Unassembled WGS sequence"/>
</dbReference>
<dbReference type="Gene3D" id="2.60.120.260">
    <property type="entry name" value="Galactose-binding domain-like"/>
    <property type="match status" value="1"/>
</dbReference>
<comment type="caution">
    <text evidence="2">The sequence shown here is derived from an EMBL/GenBank/DDBJ whole genome shotgun (WGS) entry which is preliminary data.</text>
</comment>
<protein>
    <submittedName>
        <fullName evidence="2">CBM-cenC domain-containing protein</fullName>
    </submittedName>
</protein>
<sequence>MTQGRLISGRDPSCEVNAIEFVPLLSDYRPALDYCSSNFPNPHSSINTVLTITVIVPPNGITTLSETVDGGTSIVPGTTSTVVETSTVTNTNPTTSVATATSAGQRRDTRLIQPEHENNPGHLRNANNDVFDETEAYGLADYHNGETRSGDDLWNSHHGHGEIFETKYGDAVDDYESDEDDYDSSGYGESVDGTWYPALGSEPTNYGGPSEPSVTLSSSLKPSDSASSAAFLRLRALPNASQSLVCSCLENRATIYPTSTGPLTVRKTATVTSTDEDLPLVPTATVSEMITLVSTTTATATTVTSTTTTVVFTGPTVTCIANPASNILVNGGFDDNTADEWGEVDPRPWGFDGSGWGPMFFGPRTDAQTPPNYAEFPGDDDGARFHMWQDSTNINIRLNYTVSFWYKLSGLRAEPYDPDYGHGPCSFTVTWGNISIFTKGFNEDDVSSNWKHINSPIDLSQEPSTARLEFDMYCEAQWLGGGYMIFLIDSVAIYPSNELVCDTA</sequence>
<evidence type="ECO:0000313" key="3">
    <source>
        <dbReference type="Proteomes" id="UP001408356"/>
    </source>
</evidence>
<feature type="region of interest" description="Disordered" evidence="1">
    <location>
        <begin position="173"/>
        <end position="220"/>
    </location>
</feature>
<feature type="compositionally biased region" description="Acidic residues" evidence="1">
    <location>
        <begin position="173"/>
        <end position="183"/>
    </location>
</feature>
<dbReference type="EMBL" id="JARVKF010000053">
    <property type="protein sequence ID" value="KAK9423986.1"/>
    <property type="molecule type" value="Genomic_DNA"/>
</dbReference>
<reference evidence="2 3" key="1">
    <citation type="journal article" date="2024" name="J. Plant Pathol.">
        <title>Sequence and assembly of the genome of Seiridium unicorne, isolate CBS 538.82, causal agent of cypress canker disease.</title>
        <authorList>
            <person name="Scali E."/>
            <person name="Rocca G.D."/>
            <person name="Danti R."/>
            <person name="Garbelotto M."/>
            <person name="Barberini S."/>
            <person name="Baroncelli R."/>
            <person name="Emiliani G."/>
        </authorList>
    </citation>
    <scope>NUCLEOTIDE SEQUENCE [LARGE SCALE GENOMIC DNA]</scope>
    <source>
        <strain evidence="2 3">BM-138-508</strain>
    </source>
</reference>
<gene>
    <name evidence="2" type="ORF">SUNI508_13869</name>
</gene>
<keyword evidence="3" id="KW-1185">Reference proteome</keyword>
<evidence type="ECO:0000256" key="1">
    <source>
        <dbReference type="SAM" id="MobiDB-lite"/>
    </source>
</evidence>
<proteinExistence type="predicted"/>
<name>A0ABR2VBS7_9PEZI</name>
<accession>A0ABR2VBS7</accession>